<comment type="subunit">
    <text evidence="1">Forms homodimers and heterodimers with PHETA. Interacts with OCRL and INPP5B.</text>
</comment>
<accession>A0A8D2DMR6</accession>
<feature type="compositionally biased region" description="Low complexity" evidence="2">
    <location>
        <begin position="32"/>
        <end position="41"/>
    </location>
</feature>
<keyword evidence="1" id="KW-0968">Cytoplasmic vesicle</keyword>
<dbReference type="Proteomes" id="UP000694564">
    <property type="component" value="Chromosome 16"/>
</dbReference>
<dbReference type="PANTHER" id="PTHR22902:SF9">
    <property type="entry name" value="PLECKSTRIN HOMOLOGY DOMAIN-CONTAINING FAMILY J MEMBER 1"/>
    <property type="match status" value="1"/>
</dbReference>
<dbReference type="GO" id="GO:0005802">
    <property type="term" value="C:trans-Golgi network"/>
    <property type="evidence" value="ECO:0007669"/>
    <property type="project" value="UniProtKB-UniRule"/>
</dbReference>
<comment type="subcellular location">
    <subcellularLocation>
        <location evidence="1">Early endosome</location>
    </subcellularLocation>
    <subcellularLocation>
        <location evidence="1">Recycling endosome</location>
    </subcellularLocation>
    <subcellularLocation>
        <location evidence="1">Golgi apparatus</location>
        <location evidence="1">trans-Golgi network</location>
    </subcellularLocation>
    <subcellularLocation>
        <location evidence="1">Cytoplasmic vesicle</location>
        <location evidence="1">Clathrin-coated vesicle</location>
    </subcellularLocation>
</comment>
<dbReference type="InterPro" id="IPR045188">
    <property type="entry name" value="Boi1/Boi2-like"/>
</dbReference>
<dbReference type="GO" id="GO:0042147">
    <property type="term" value="P:retrograde transport, endosome to Golgi"/>
    <property type="evidence" value="ECO:0007669"/>
    <property type="project" value="UniProtKB-UniRule"/>
</dbReference>
<dbReference type="GO" id="GO:0001881">
    <property type="term" value="P:receptor recycling"/>
    <property type="evidence" value="ECO:0007669"/>
    <property type="project" value="UniProtKB-UniRule"/>
</dbReference>
<dbReference type="InterPro" id="IPR011993">
    <property type="entry name" value="PH-like_dom_sf"/>
</dbReference>
<evidence type="ECO:0000313" key="3">
    <source>
        <dbReference type="Ensembl" id="ENSSVLP00005026211.1"/>
    </source>
</evidence>
<comment type="function">
    <text evidence="1">Plays a role in endocytic trafficking. Required for receptor recycling from endosomes, both to the trans-Golgi network and the plasma membrane.</text>
</comment>
<evidence type="ECO:0000256" key="2">
    <source>
        <dbReference type="SAM" id="MobiDB-lite"/>
    </source>
</evidence>
<reference evidence="3" key="2">
    <citation type="submission" date="2025-09" db="UniProtKB">
        <authorList>
            <consortium name="Ensembl"/>
        </authorList>
    </citation>
    <scope>IDENTIFICATION</scope>
</reference>
<feature type="region of interest" description="Disordered" evidence="2">
    <location>
        <begin position="202"/>
        <end position="222"/>
    </location>
</feature>
<dbReference type="AlphaFoldDB" id="A0A8D2DMR6"/>
<dbReference type="PANTHER" id="PTHR22902">
    <property type="entry name" value="SESQUIPEDALIAN"/>
    <property type="match status" value="1"/>
</dbReference>
<dbReference type="GO" id="GO:0005769">
    <property type="term" value="C:early endosome"/>
    <property type="evidence" value="ECO:0007669"/>
    <property type="project" value="UniProtKB-SubCell"/>
</dbReference>
<dbReference type="GO" id="GO:0030136">
    <property type="term" value="C:clathrin-coated vesicle"/>
    <property type="evidence" value="ECO:0007669"/>
    <property type="project" value="UniProtKB-SubCell"/>
</dbReference>
<dbReference type="OrthoDB" id="10055808at2759"/>
<reference evidence="3" key="1">
    <citation type="submission" date="2025-08" db="UniProtKB">
        <authorList>
            <consortium name="Ensembl"/>
        </authorList>
    </citation>
    <scope>IDENTIFICATION</scope>
</reference>
<evidence type="ECO:0000256" key="1">
    <source>
        <dbReference type="RuleBase" id="RU369082"/>
    </source>
</evidence>
<keyword evidence="1" id="KW-0597">Phosphoprotein</keyword>
<dbReference type="Ensembl" id="ENSSVLT00005029152.1">
    <property type="protein sequence ID" value="ENSSVLP00005026211.1"/>
    <property type="gene ID" value="ENSSVLG00005020800.1"/>
</dbReference>
<protein>
    <recommendedName>
        <fullName evidence="1">Sesquipedalian</fullName>
        <shortName evidence="1">Ses</shortName>
    </recommendedName>
    <alternativeName>
        <fullName evidence="1">PH domain-containing endocytic trafficking adaptor</fullName>
    </alternativeName>
</protein>
<evidence type="ECO:0000313" key="4">
    <source>
        <dbReference type="Proteomes" id="UP000694564"/>
    </source>
</evidence>
<dbReference type="GO" id="GO:0055037">
    <property type="term" value="C:recycling endosome"/>
    <property type="evidence" value="ECO:0007669"/>
    <property type="project" value="UniProtKB-SubCell"/>
</dbReference>
<proteinExistence type="inferred from homology"/>
<comment type="similarity">
    <text evidence="1">Belongs to the sesquipedalian family.</text>
</comment>
<sequence>RLLSSPAGPASCTGPACQRHAAADGGTGRPRGAGALAPSGLPGELAETSVARAAARARTAAGSRERRALRILAPVSPRCQPCATTRRSCGRCPGSRRSWRRSWACGGPRRAAPLGALLLERCRVAQEEPGGFSISFVEDPERKYHFECCSQEQCEQWTEALRRASYEYMRRSLIFYRNEIQKMTGKDPLEQFGISEETRFQLSSLPRDGQSARVSSRLDELD</sequence>
<name>A0A8D2DMR6_SCIVU</name>
<keyword evidence="1" id="KW-0333">Golgi apparatus</keyword>
<dbReference type="GO" id="GO:0005829">
    <property type="term" value="C:cytosol"/>
    <property type="evidence" value="ECO:0007669"/>
    <property type="project" value="GOC"/>
</dbReference>
<dbReference type="SUPFAM" id="SSF50729">
    <property type="entry name" value="PH domain-like"/>
    <property type="match status" value="1"/>
</dbReference>
<dbReference type="Gene3D" id="2.30.29.30">
    <property type="entry name" value="Pleckstrin-homology domain (PH domain)/Phosphotyrosine-binding domain (PTB)"/>
    <property type="match status" value="1"/>
</dbReference>
<keyword evidence="1" id="KW-0967">Endosome</keyword>
<dbReference type="GeneTree" id="ENSGT00390000005235"/>
<dbReference type="GO" id="GO:0007032">
    <property type="term" value="P:endosome organization"/>
    <property type="evidence" value="ECO:0007669"/>
    <property type="project" value="UniProtKB-UniRule"/>
</dbReference>
<keyword evidence="4" id="KW-1185">Reference proteome</keyword>
<feature type="region of interest" description="Disordered" evidence="2">
    <location>
        <begin position="1"/>
        <end position="41"/>
    </location>
</feature>
<organism evidence="3 4">
    <name type="scientific">Sciurus vulgaris</name>
    <name type="common">Eurasian red squirrel</name>
    <dbReference type="NCBI Taxonomy" id="55149"/>
    <lineage>
        <taxon>Eukaryota</taxon>
        <taxon>Metazoa</taxon>
        <taxon>Chordata</taxon>
        <taxon>Craniata</taxon>
        <taxon>Vertebrata</taxon>
        <taxon>Euteleostomi</taxon>
        <taxon>Mammalia</taxon>
        <taxon>Eutheria</taxon>
        <taxon>Euarchontoglires</taxon>
        <taxon>Glires</taxon>
        <taxon>Rodentia</taxon>
        <taxon>Sciuromorpha</taxon>
        <taxon>Sciuridae</taxon>
        <taxon>Sciurinae</taxon>
        <taxon>Sciurini</taxon>
        <taxon>Sciurus</taxon>
    </lineage>
</organism>